<keyword evidence="7" id="KW-1185">Reference proteome</keyword>
<feature type="region of interest" description="Disordered" evidence="3">
    <location>
        <begin position="1"/>
        <end position="20"/>
    </location>
</feature>
<dbReference type="Pfam" id="PF00089">
    <property type="entry name" value="Trypsin"/>
    <property type="match status" value="1"/>
</dbReference>
<gene>
    <name evidence="6" type="ORF">AB852_03750</name>
</gene>
<dbReference type="PROSITE" id="PS00134">
    <property type="entry name" value="TRYPSIN_HIS"/>
    <property type="match status" value="1"/>
</dbReference>
<keyword evidence="4" id="KW-0732">Signal</keyword>
<reference evidence="6 7" key="1">
    <citation type="submission" date="2015-06" db="EMBL/GenBank/DDBJ databases">
        <title>Cloning and characterization of the uncialamcin biosynthetic gene cluster.</title>
        <authorList>
            <person name="Yan X."/>
            <person name="Huang T."/>
            <person name="Ge H."/>
            <person name="Shen B."/>
        </authorList>
    </citation>
    <scope>NUCLEOTIDE SEQUENCE [LARGE SCALE GENOMIC DNA]</scope>
    <source>
        <strain evidence="6 7">DCA2648</strain>
    </source>
</reference>
<evidence type="ECO:0000256" key="4">
    <source>
        <dbReference type="SAM" id="SignalP"/>
    </source>
</evidence>
<dbReference type="InterPro" id="IPR050430">
    <property type="entry name" value="Peptidase_S1"/>
</dbReference>
<protein>
    <submittedName>
        <fullName evidence="6">Trypsin</fullName>
    </submittedName>
</protein>
<proteinExistence type="inferred from homology"/>
<dbReference type="InterPro" id="IPR043504">
    <property type="entry name" value="Peptidase_S1_PA_chymotrypsin"/>
</dbReference>
<dbReference type="CDD" id="cd00190">
    <property type="entry name" value="Tryp_SPc"/>
    <property type="match status" value="1"/>
</dbReference>
<dbReference type="AlphaFoldDB" id="A0A1Q4VDF0"/>
<dbReference type="STRING" id="1048205.AB852_03750"/>
<dbReference type="InterPro" id="IPR018114">
    <property type="entry name" value="TRYPSIN_HIS"/>
</dbReference>
<evidence type="ECO:0000256" key="1">
    <source>
        <dbReference type="ARBA" id="ARBA00007664"/>
    </source>
</evidence>
<accession>A0A1Q4VDF0</accession>
<keyword evidence="2" id="KW-1015">Disulfide bond</keyword>
<comment type="similarity">
    <text evidence="1">Belongs to the peptidase S1 family.</text>
</comment>
<dbReference type="InterPro" id="IPR006311">
    <property type="entry name" value="TAT_signal"/>
</dbReference>
<dbReference type="SMART" id="SM00020">
    <property type="entry name" value="Tryp_SPc"/>
    <property type="match status" value="1"/>
</dbReference>
<feature type="chain" id="PRO_5012231129" evidence="4">
    <location>
        <begin position="44"/>
        <end position="282"/>
    </location>
</feature>
<sequence>MSTMLHPTRPQQTRPARRPAARTAAVGAAAALAVTGLTGSAGAVVNGEDSTRPYSFMVSVPQVMQAPGGKEYGVCGGTLVAPRWVLTAAHCAGHPEIPAEPTGKVRVGSEYQGKGGTVRTIVKKVLHPDYALGDAPRGHHDLALLKLDRPVHQQPAHLADRPPKTGAQTRVLGFGNTADGPDWSFSERLQQLDTRRIADSACSPFKPGAELCTGSQVPGAMACRGDSGGPQIQRIGGRWQLVGATSGDGNVAAGPDCGNGPGVWTSVPAHKSWITKTMGKHR</sequence>
<dbReference type="SUPFAM" id="SSF50494">
    <property type="entry name" value="Trypsin-like serine proteases"/>
    <property type="match status" value="1"/>
</dbReference>
<dbReference type="Proteomes" id="UP000186455">
    <property type="component" value="Unassembled WGS sequence"/>
</dbReference>
<dbReference type="PROSITE" id="PS51318">
    <property type="entry name" value="TAT"/>
    <property type="match status" value="1"/>
</dbReference>
<dbReference type="InterPro" id="IPR001254">
    <property type="entry name" value="Trypsin_dom"/>
</dbReference>
<dbReference type="Gene3D" id="2.40.10.10">
    <property type="entry name" value="Trypsin-like serine proteases"/>
    <property type="match status" value="1"/>
</dbReference>
<feature type="compositionally biased region" description="Polar residues" evidence="3">
    <location>
        <begin position="1"/>
        <end position="12"/>
    </location>
</feature>
<dbReference type="PANTHER" id="PTHR24276:SF98">
    <property type="entry name" value="FI18310P1-RELATED"/>
    <property type="match status" value="1"/>
</dbReference>
<organism evidence="6 7">
    <name type="scientific">Streptomyces uncialis</name>
    <dbReference type="NCBI Taxonomy" id="1048205"/>
    <lineage>
        <taxon>Bacteria</taxon>
        <taxon>Bacillati</taxon>
        <taxon>Actinomycetota</taxon>
        <taxon>Actinomycetes</taxon>
        <taxon>Kitasatosporales</taxon>
        <taxon>Streptomycetaceae</taxon>
        <taxon>Streptomyces</taxon>
    </lineage>
</organism>
<dbReference type="InterPro" id="IPR009003">
    <property type="entry name" value="Peptidase_S1_PA"/>
</dbReference>
<evidence type="ECO:0000259" key="5">
    <source>
        <dbReference type="PROSITE" id="PS50240"/>
    </source>
</evidence>
<dbReference type="EMBL" id="LFBV01000001">
    <property type="protein sequence ID" value="OKH95867.1"/>
    <property type="molecule type" value="Genomic_DNA"/>
</dbReference>
<evidence type="ECO:0000313" key="6">
    <source>
        <dbReference type="EMBL" id="OKH95867.1"/>
    </source>
</evidence>
<feature type="domain" description="Peptidase S1" evidence="5">
    <location>
        <begin position="44"/>
        <end position="279"/>
    </location>
</feature>
<feature type="signal peptide" evidence="4">
    <location>
        <begin position="1"/>
        <end position="43"/>
    </location>
</feature>
<dbReference type="PROSITE" id="PS50240">
    <property type="entry name" value="TRYPSIN_DOM"/>
    <property type="match status" value="1"/>
</dbReference>
<dbReference type="GO" id="GO:0006508">
    <property type="term" value="P:proteolysis"/>
    <property type="evidence" value="ECO:0007669"/>
    <property type="project" value="InterPro"/>
</dbReference>
<dbReference type="PANTHER" id="PTHR24276">
    <property type="entry name" value="POLYSERASE-RELATED"/>
    <property type="match status" value="1"/>
</dbReference>
<evidence type="ECO:0000256" key="2">
    <source>
        <dbReference type="ARBA" id="ARBA00023157"/>
    </source>
</evidence>
<dbReference type="GO" id="GO:0004252">
    <property type="term" value="F:serine-type endopeptidase activity"/>
    <property type="evidence" value="ECO:0007669"/>
    <property type="project" value="InterPro"/>
</dbReference>
<name>A0A1Q4VDF0_9ACTN</name>
<dbReference type="PRINTS" id="PR00722">
    <property type="entry name" value="CHYMOTRYPSIN"/>
</dbReference>
<comment type="caution">
    <text evidence="6">The sequence shown here is derived from an EMBL/GenBank/DDBJ whole genome shotgun (WGS) entry which is preliminary data.</text>
</comment>
<evidence type="ECO:0000256" key="3">
    <source>
        <dbReference type="SAM" id="MobiDB-lite"/>
    </source>
</evidence>
<evidence type="ECO:0000313" key="7">
    <source>
        <dbReference type="Proteomes" id="UP000186455"/>
    </source>
</evidence>
<dbReference type="InterPro" id="IPR001314">
    <property type="entry name" value="Peptidase_S1A"/>
</dbReference>